<keyword evidence="4 7" id="KW-0812">Transmembrane</keyword>
<dbReference type="InterPro" id="IPR001958">
    <property type="entry name" value="Tet-R_TetA/multi-R_MdtG-like"/>
</dbReference>
<dbReference type="GO" id="GO:0005886">
    <property type="term" value="C:plasma membrane"/>
    <property type="evidence" value="ECO:0007669"/>
    <property type="project" value="UniProtKB-SubCell"/>
</dbReference>
<dbReference type="InterPro" id="IPR036259">
    <property type="entry name" value="MFS_trans_sf"/>
</dbReference>
<feature type="transmembrane region" description="Helical" evidence="7">
    <location>
        <begin position="90"/>
        <end position="109"/>
    </location>
</feature>
<accession>A0A0R1MCE7</accession>
<dbReference type="AlphaFoldDB" id="A0A0R1MCE7"/>
<organism evidence="9 10">
    <name type="scientific">Liquorilactobacillus capillatus DSM 19910</name>
    <dbReference type="NCBI Taxonomy" id="1423731"/>
    <lineage>
        <taxon>Bacteria</taxon>
        <taxon>Bacillati</taxon>
        <taxon>Bacillota</taxon>
        <taxon>Bacilli</taxon>
        <taxon>Lactobacillales</taxon>
        <taxon>Lactobacillaceae</taxon>
        <taxon>Liquorilactobacillus</taxon>
    </lineage>
</organism>
<feature type="transmembrane region" description="Helical" evidence="7">
    <location>
        <begin position="179"/>
        <end position="197"/>
    </location>
</feature>
<dbReference type="PANTHER" id="PTHR43414">
    <property type="entry name" value="MULTIDRUG RESISTANCE PROTEIN MDTG"/>
    <property type="match status" value="1"/>
</dbReference>
<feature type="transmembrane region" description="Helical" evidence="7">
    <location>
        <begin position="319"/>
        <end position="340"/>
    </location>
</feature>
<dbReference type="PRINTS" id="PR01035">
    <property type="entry name" value="TCRTETA"/>
</dbReference>
<evidence type="ECO:0000256" key="2">
    <source>
        <dbReference type="ARBA" id="ARBA00022448"/>
    </source>
</evidence>
<keyword evidence="10" id="KW-1185">Reference proteome</keyword>
<dbReference type="InterPro" id="IPR020846">
    <property type="entry name" value="MFS_dom"/>
</dbReference>
<feature type="transmembrane region" description="Helical" evidence="7">
    <location>
        <begin position="262"/>
        <end position="282"/>
    </location>
</feature>
<comment type="caution">
    <text evidence="9">The sequence shown here is derived from an EMBL/GenBank/DDBJ whole genome shotgun (WGS) entry which is preliminary data.</text>
</comment>
<feature type="transmembrane region" description="Helical" evidence="7">
    <location>
        <begin position="21"/>
        <end position="45"/>
    </location>
</feature>
<comment type="subcellular location">
    <subcellularLocation>
        <location evidence="1">Cell membrane</location>
        <topology evidence="1">Multi-pass membrane protein</topology>
    </subcellularLocation>
</comment>
<feature type="transmembrane region" description="Helical" evidence="7">
    <location>
        <begin position="224"/>
        <end position="250"/>
    </location>
</feature>
<keyword evidence="5 7" id="KW-1133">Transmembrane helix</keyword>
<gene>
    <name evidence="9" type="ORF">FC81_GL001055</name>
</gene>
<dbReference type="CDD" id="cd17391">
    <property type="entry name" value="MFS_MdtG_MDR_like"/>
    <property type="match status" value="1"/>
</dbReference>
<dbReference type="SUPFAM" id="SSF103473">
    <property type="entry name" value="MFS general substrate transporter"/>
    <property type="match status" value="1"/>
</dbReference>
<dbReference type="EMBL" id="AZEF01000020">
    <property type="protein sequence ID" value="KRL01843.1"/>
    <property type="molecule type" value="Genomic_DNA"/>
</dbReference>
<keyword evidence="3" id="KW-1003">Cell membrane</keyword>
<dbReference type="Gene3D" id="1.20.1250.20">
    <property type="entry name" value="MFS general substrate transporter like domains"/>
    <property type="match status" value="2"/>
</dbReference>
<feature type="transmembrane region" description="Helical" evidence="7">
    <location>
        <begin position="57"/>
        <end position="78"/>
    </location>
</feature>
<proteinExistence type="predicted"/>
<evidence type="ECO:0000256" key="6">
    <source>
        <dbReference type="ARBA" id="ARBA00023136"/>
    </source>
</evidence>
<evidence type="ECO:0000256" key="1">
    <source>
        <dbReference type="ARBA" id="ARBA00004651"/>
    </source>
</evidence>
<evidence type="ECO:0000259" key="8">
    <source>
        <dbReference type="PROSITE" id="PS50850"/>
    </source>
</evidence>
<feature type="domain" description="Major facilitator superfamily (MFS) profile" evidence="8">
    <location>
        <begin position="19"/>
        <end position="406"/>
    </location>
</feature>
<evidence type="ECO:0000313" key="10">
    <source>
        <dbReference type="Proteomes" id="UP000051621"/>
    </source>
</evidence>
<dbReference type="GO" id="GO:0022857">
    <property type="term" value="F:transmembrane transporter activity"/>
    <property type="evidence" value="ECO:0007669"/>
    <property type="project" value="InterPro"/>
</dbReference>
<evidence type="ECO:0000256" key="7">
    <source>
        <dbReference type="SAM" id="Phobius"/>
    </source>
</evidence>
<keyword evidence="6 7" id="KW-0472">Membrane</keyword>
<dbReference type="Pfam" id="PF07690">
    <property type="entry name" value="MFS_1"/>
    <property type="match status" value="1"/>
</dbReference>
<dbReference type="Pfam" id="PF00083">
    <property type="entry name" value="Sugar_tr"/>
    <property type="match status" value="1"/>
</dbReference>
<feature type="transmembrane region" description="Helical" evidence="7">
    <location>
        <begin position="147"/>
        <end position="173"/>
    </location>
</feature>
<feature type="transmembrane region" description="Helical" evidence="7">
    <location>
        <begin position="384"/>
        <end position="402"/>
    </location>
</feature>
<evidence type="ECO:0000256" key="5">
    <source>
        <dbReference type="ARBA" id="ARBA00022989"/>
    </source>
</evidence>
<evidence type="ECO:0000256" key="4">
    <source>
        <dbReference type="ARBA" id="ARBA00022692"/>
    </source>
</evidence>
<dbReference type="Proteomes" id="UP000051621">
    <property type="component" value="Unassembled WGS sequence"/>
</dbReference>
<dbReference type="PATRIC" id="fig|1423731.3.peg.1085"/>
<protein>
    <submittedName>
        <fullName evidence="9">Major facilitator superfamily protein</fullName>
    </submittedName>
</protein>
<dbReference type="InterPro" id="IPR011701">
    <property type="entry name" value="MFS"/>
</dbReference>
<reference evidence="9 10" key="1">
    <citation type="journal article" date="2015" name="Genome Announc.">
        <title>Expanding the biotechnology potential of lactobacilli through comparative genomics of 213 strains and associated genera.</title>
        <authorList>
            <person name="Sun Z."/>
            <person name="Harris H.M."/>
            <person name="McCann A."/>
            <person name="Guo C."/>
            <person name="Argimon S."/>
            <person name="Zhang W."/>
            <person name="Yang X."/>
            <person name="Jeffery I.B."/>
            <person name="Cooney J.C."/>
            <person name="Kagawa T.F."/>
            <person name="Liu W."/>
            <person name="Song Y."/>
            <person name="Salvetti E."/>
            <person name="Wrobel A."/>
            <person name="Rasinkangas P."/>
            <person name="Parkhill J."/>
            <person name="Rea M.C."/>
            <person name="O'Sullivan O."/>
            <person name="Ritari J."/>
            <person name="Douillard F.P."/>
            <person name="Paul Ross R."/>
            <person name="Yang R."/>
            <person name="Briner A.E."/>
            <person name="Felis G.E."/>
            <person name="de Vos W.M."/>
            <person name="Barrangou R."/>
            <person name="Klaenhammer T.R."/>
            <person name="Caufield P.W."/>
            <person name="Cui Y."/>
            <person name="Zhang H."/>
            <person name="O'Toole P.W."/>
        </authorList>
    </citation>
    <scope>NUCLEOTIDE SEQUENCE [LARGE SCALE GENOMIC DNA]</scope>
    <source>
        <strain evidence="9 10">DSM 19910</strain>
    </source>
</reference>
<evidence type="ECO:0000256" key="3">
    <source>
        <dbReference type="ARBA" id="ARBA00022475"/>
    </source>
</evidence>
<name>A0A0R1MCE7_9LACO</name>
<dbReference type="InterPro" id="IPR005828">
    <property type="entry name" value="MFS_sugar_transport-like"/>
</dbReference>
<dbReference type="PANTHER" id="PTHR43414:SF6">
    <property type="entry name" value="MULTIDRUG RESISTANCE PROTEIN MDTG"/>
    <property type="match status" value="1"/>
</dbReference>
<dbReference type="OrthoDB" id="65739at2"/>
<sequence length="407" mass="44183">MLAKIKHFVLRPRRRWEKNLIILWFGTFMAGIAFSLVMPFLSLYIDTLGTFSTSQLNFYSGITYASTFLVTAIISPIWGRLADRKGRKLMILRASLGMAFVIGLMGLVTNIYQLIFLRLIQGVFSGYISNANALVATETPKDQSGKALGILTTGSVSGTLFGPFVGGVIAALFGYRVTFFITGAILILVFLLSAFFVHETYQPASSGPLKKSWDIFKGLRDTKLVIGMLVATFLIQLGNFSISPIISLYVREIMHNSGPITIASGLVVSIPGVATLLAAPRLGILGDKIGTTRILKLGMLFAVIVFLPMAFVINIWQFGFLRFLIGISNAAMLPAVQTLLAKNTPTAATGRIFSYNQSFQALGSVAGPLIGSSISGIWDYNGVFISTALILFLGLLWVNFATKSKNT</sequence>
<dbReference type="RefSeq" id="WP_057743591.1">
    <property type="nucleotide sequence ID" value="NZ_AZEF01000020.1"/>
</dbReference>
<dbReference type="PROSITE" id="PS50850">
    <property type="entry name" value="MFS"/>
    <property type="match status" value="1"/>
</dbReference>
<feature type="transmembrane region" description="Helical" evidence="7">
    <location>
        <begin position="294"/>
        <end position="313"/>
    </location>
</feature>
<keyword evidence="2" id="KW-0813">Transport</keyword>
<dbReference type="STRING" id="1423731.FC81_GL001055"/>
<evidence type="ECO:0000313" key="9">
    <source>
        <dbReference type="EMBL" id="KRL01843.1"/>
    </source>
</evidence>